<evidence type="ECO:0000313" key="4">
    <source>
        <dbReference type="Proteomes" id="UP000287188"/>
    </source>
</evidence>
<dbReference type="InterPro" id="IPR006016">
    <property type="entry name" value="UspA"/>
</dbReference>
<evidence type="ECO:0000259" key="2">
    <source>
        <dbReference type="Pfam" id="PF00582"/>
    </source>
</evidence>
<dbReference type="SUPFAM" id="SSF52402">
    <property type="entry name" value="Adenine nucleotide alpha hydrolases-like"/>
    <property type="match status" value="1"/>
</dbReference>
<proteinExistence type="inferred from homology"/>
<feature type="domain" description="UspA" evidence="2">
    <location>
        <begin position="1"/>
        <end position="144"/>
    </location>
</feature>
<dbReference type="PANTHER" id="PTHR46268">
    <property type="entry name" value="STRESS RESPONSE PROTEIN NHAX"/>
    <property type="match status" value="1"/>
</dbReference>
<accession>A0A402ANF9</accession>
<organism evidence="3 4">
    <name type="scientific">Dictyobacter kobayashii</name>
    <dbReference type="NCBI Taxonomy" id="2014872"/>
    <lineage>
        <taxon>Bacteria</taxon>
        <taxon>Bacillati</taxon>
        <taxon>Chloroflexota</taxon>
        <taxon>Ktedonobacteria</taxon>
        <taxon>Ktedonobacterales</taxon>
        <taxon>Dictyobacteraceae</taxon>
        <taxon>Dictyobacter</taxon>
    </lineage>
</organism>
<dbReference type="PRINTS" id="PR01438">
    <property type="entry name" value="UNVRSLSTRESS"/>
</dbReference>
<dbReference type="InterPro" id="IPR006015">
    <property type="entry name" value="Universal_stress_UspA"/>
</dbReference>
<dbReference type="Proteomes" id="UP000287188">
    <property type="component" value="Unassembled WGS sequence"/>
</dbReference>
<dbReference type="RefSeq" id="WP_126552221.1">
    <property type="nucleotide sequence ID" value="NZ_BIFS01000001.1"/>
</dbReference>
<dbReference type="PANTHER" id="PTHR46268:SF6">
    <property type="entry name" value="UNIVERSAL STRESS PROTEIN UP12"/>
    <property type="match status" value="1"/>
</dbReference>
<comment type="caution">
    <text evidence="3">The sequence shown here is derived from an EMBL/GenBank/DDBJ whole genome shotgun (WGS) entry which is preliminary data.</text>
</comment>
<dbReference type="AlphaFoldDB" id="A0A402ANF9"/>
<reference evidence="4" key="1">
    <citation type="submission" date="2018-12" db="EMBL/GenBank/DDBJ databases">
        <title>Tengunoibacter tsumagoiensis gen. nov., sp. nov., Dictyobacter kobayashii sp. nov., D. alpinus sp. nov., and D. joshuensis sp. nov. and description of Dictyobacteraceae fam. nov. within the order Ktedonobacterales isolated from Tengu-no-mugimeshi.</title>
        <authorList>
            <person name="Wang C.M."/>
            <person name="Zheng Y."/>
            <person name="Sakai Y."/>
            <person name="Toyoda A."/>
            <person name="Minakuchi Y."/>
            <person name="Abe K."/>
            <person name="Yokota A."/>
            <person name="Yabe S."/>
        </authorList>
    </citation>
    <scope>NUCLEOTIDE SEQUENCE [LARGE SCALE GENOMIC DNA]</scope>
    <source>
        <strain evidence="4">Uno11</strain>
    </source>
</reference>
<dbReference type="Pfam" id="PF00582">
    <property type="entry name" value="Usp"/>
    <property type="match status" value="1"/>
</dbReference>
<evidence type="ECO:0000256" key="1">
    <source>
        <dbReference type="ARBA" id="ARBA00008791"/>
    </source>
</evidence>
<evidence type="ECO:0000313" key="3">
    <source>
        <dbReference type="EMBL" id="GCE20555.1"/>
    </source>
</evidence>
<name>A0A402ANF9_9CHLR</name>
<gene>
    <name evidence="3" type="primary">uspA1</name>
    <name evidence="3" type="ORF">KDK_43550</name>
</gene>
<dbReference type="EMBL" id="BIFS01000001">
    <property type="protein sequence ID" value="GCE20555.1"/>
    <property type="molecule type" value="Genomic_DNA"/>
</dbReference>
<dbReference type="OrthoDB" id="9808582at2"/>
<keyword evidence="4" id="KW-1185">Reference proteome</keyword>
<dbReference type="CDD" id="cd00293">
    <property type="entry name" value="USP-like"/>
    <property type="match status" value="1"/>
</dbReference>
<protein>
    <submittedName>
        <fullName evidence="3">Universal stress protein</fullName>
    </submittedName>
</protein>
<sequence length="180" mass="19813">MLGHILVPLDGSHRDEQVLPLVARLARGADAKITLMTIIALPSEYYAYPMWSGPVPANLMERDEQEAEEHLAQLKQSELLRELDVQTSVLTGFPVQELAQSIERERVDLVVMCSHGDVGFKRLVLGSVAQQIVQHCNVPVLIVKEQRQGQPLLSKGTPFQFIVALDGSPLSESVLKPAAT</sequence>
<dbReference type="Gene3D" id="3.40.50.12370">
    <property type="match status" value="1"/>
</dbReference>
<comment type="similarity">
    <text evidence="1">Belongs to the universal stress protein A family.</text>
</comment>